<reference evidence="1 2" key="1">
    <citation type="journal article" date="2015" name="Nature">
        <title>rRNA introns, odd ribosomes, and small enigmatic genomes across a large radiation of phyla.</title>
        <authorList>
            <person name="Brown C.T."/>
            <person name="Hug L.A."/>
            <person name="Thomas B.C."/>
            <person name="Sharon I."/>
            <person name="Castelle C.J."/>
            <person name="Singh A."/>
            <person name="Wilkins M.J."/>
            <person name="Williams K.H."/>
            <person name="Banfield J.F."/>
        </authorList>
    </citation>
    <scope>NUCLEOTIDE SEQUENCE [LARGE SCALE GENOMIC DNA]</scope>
</reference>
<proteinExistence type="predicted"/>
<dbReference type="InterPro" id="IPR043129">
    <property type="entry name" value="ATPase_NBD"/>
</dbReference>
<accession>A0A0G1ZPI4</accession>
<keyword evidence="1" id="KW-0132">Cell division</keyword>
<dbReference type="AlphaFoldDB" id="A0A0G1ZPI4"/>
<gene>
    <name evidence="1" type="ORF">UY61_C0008G0011</name>
</gene>
<evidence type="ECO:0000313" key="2">
    <source>
        <dbReference type="Proteomes" id="UP000034201"/>
    </source>
</evidence>
<protein>
    <submittedName>
        <fullName evidence="1">Cell division protein FtsA</fullName>
    </submittedName>
</protein>
<dbReference type="Gene3D" id="3.30.420.40">
    <property type="match status" value="1"/>
</dbReference>
<dbReference type="SUPFAM" id="SSF53067">
    <property type="entry name" value="Actin-like ATPase domain"/>
    <property type="match status" value="1"/>
</dbReference>
<dbReference type="GO" id="GO:0051301">
    <property type="term" value="P:cell division"/>
    <property type="evidence" value="ECO:0007669"/>
    <property type="project" value="UniProtKB-KW"/>
</dbReference>
<dbReference type="EMBL" id="LCQQ01000008">
    <property type="protein sequence ID" value="KKW21359.1"/>
    <property type="molecule type" value="Genomic_DNA"/>
</dbReference>
<evidence type="ECO:0000313" key="1">
    <source>
        <dbReference type="EMBL" id="KKW21359.1"/>
    </source>
</evidence>
<name>A0A0G1ZPI4_9BACT</name>
<comment type="caution">
    <text evidence="1">The sequence shown here is derived from an EMBL/GenBank/DDBJ whole genome shotgun (WGS) entry which is preliminary data.</text>
</comment>
<organism evidence="1 2">
    <name type="scientific">Candidatus Adlerbacteria bacterium GW2011_GWC1_50_9</name>
    <dbReference type="NCBI Taxonomy" id="1618608"/>
    <lineage>
        <taxon>Bacteria</taxon>
        <taxon>Candidatus Adleribacteriota</taxon>
    </lineage>
</organism>
<sequence length="404" mass="44926">MSLLSFFGKKKSPVFMVIDVGSHAIRALIFELPEGAKKPVIIKKFFLRLPSVSTADRESAGRHTLRVSTKLRELMFVALKELGRIPKKIWIGIGPHLAPYSLETWSGEYEASGVTITKTDLFSYFEEMSKKYRNEDTYVMAFPVEAFLNHYPVNLREFTDITLPSVGGKVSRGVTVEFRTIVLRFPKEIGHSFVEIKESLGGMPIEFTPIAAAVIGIVPEVLGLRDAFLVDVGGEETSLMLLRNGSLLQFIYFPMGVGLFVKGIAKIAGVSLEEAEDQRRQYLQGITDPARREKLTQFLSGESEEWKKKFLETRDSFYHIGLLPEDVVLFGGGAEMPEIRTILRDPEWIKGFSYVEEPRVRVFDPAAIFGGDSLAGSLGSAADVGLGALVYYAMKEVHQASIGV</sequence>
<keyword evidence="1" id="KW-0131">Cell cycle</keyword>
<dbReference type="Proteomes" id="UP000034201">
    <property type="component" value="Unassembled WGS sequence"/>
</dbReference>